<gene>
    <name evidence="2" type="ORF">PR048_014174</name>
</gene>
<reference evidence="2 3" key="1">
    <citation type="submission" date="2023-02" db="EMBL/GenBank/DDBJ databases">
        <title>LHISI_Scaffold_Assembly.</title>
        <authorList>
            <person name="Stuart O.P."/>
            <person name="Cleave R."/>
            <person name="Magrath M.J.L."/>
            <person name="Mikheyev A.S."/>
        </authorList>
    </citation>
    <scope>NUCLEOTIDE SEQUENCE [LARGE SCALE GENOMIC DNA]</scope>
    <source>
        <strain evidence="2">Daus_M_001</strain>
        <tissue evidence="2">Leg muscle</tissue>
    </source>
</reference>
<evidence type="ECO:0000256" key="1">
    <source>
        <dbReference type="SAM" id="MobiDB-lite"/>
    </source>
</evidence>
<dbReference type="Proteomes" id="UP001159363">
    <property type="component" value="Chromosome 4"/>
</dbReference>
<evidence type="ECO:0000313" key="2">
    <source>
        <dbReference type="EMBL" id="KAJ8882370.1"/>
    </source>
</evidence>
<keyword evidence="3" id="KW-1185">Reference proteome</keyword>
<organism evidence="2 3">
    <name type="scientific">Dryococelus australis</name>
    <dbReference type="NCBI Taxonomy" id="614101"/>
    <lineage>
        <taxon>Eukaryota</taxon>
        <taxon>Metazoa</taxon>
        <taxon>Ecdysozoa</taxon>
        <taxon>Arthropoda</taxon>
        <taxon>Hexapoda</taxon>
        <taxon>Insecta</taxon>
        <taxon>Pterygota</taxon>
        <taxon>Neoptera</taxon>
        <taxon>Polyneoptera</taxon>
        <taxon>Phasmatodea</taxon>
        <taxon>Verophasmatodea</taxon>
        <taxon>Anareolatae</taxon>
        <taxon>Phasmatidae</taxon>
        <taxon>Eurycanthinae</taxon>
        <taxon>Dryococelus</taxon>
    </lineage>
</organism>
<feature type="compositionally biased region" description="Polar residues" evidence="1">
    <location>
        <begin position="72"/>
        <end position="90"/>
    </location>
</feature>
<proteinExistence type="predicted"/>
<feature type="region of interest" description="Disordered" evidence="1">
    <location>
        <begin position="50"/>
        <end position="90"/>
    </location>
</feature>
<evidence type="ECO:0000313" key="3">
    <source>
        <dbReference type="Proteomes" id="UP001159363"/>
    </source>
</evidence>
<dbReference type="EMBL" id="JARBHB010000005">
    <property type="protein sequence ID" value="KAJ8882370.1"/>
    <property type="molecule type" value="Genomic_DNA"/>
</dbReference>
<accession>A0ABQ9HDQ3</accession>
<sequence length="118" mass="13274">MVYHSRPWLDIVQNYQELLQPRSVTTQPVVALPLSARTLTQPVARLLPEAETRQLYASSQTEPASQKPEPEIQQSEPASQQHVPATQQPVTSITTAHISTTTACNQYHNSPYQYYNSL</sequence>
<feature type="compositionally biased region" description="Polar residues" evidence="1">
    <location>
        <begin position="55"/>
        <end position="64"/>
    </location>
</feature>
<name>A0ABQ9HDQ3_9NEOP</name>
<comment type="caution">
    <text evidence="2">The sequence shown here is derived from an EMBL/GenBank/DDBJ whole genome shotgun (WGS) entry which is preliminary data.</text>
</comment>
<protein>
    <submittedName>
        <fullName evidence="2">Uncharacterized protein</fullName>
    </submittedName>
</protein>